<keyword evidence="2" id="KW-1185">Reference proteome</keyword>
<accession>A0ABU4GKZ0</accession>
<name>A0ABU4GKZ0_9CLOT</name>
<proteinExistence type="predicted"/>
<dbReference type="RefSeq" id="WP_318064524.1">
    <property type="nucleotide sequence ID" value="NZ_JAWONS010000184.1"/>
</dbReference>
<reference evidence="1 2" key="1">
    <citation type="submission" date="2023-10" db="EMBL/GenBank/DDBJ databases">
        <title>A novel Glycoside Hydrolase 43-Like Enzyme from Clostrdium boliviensis is an Endo-xylanase, and a Candidate for Xylooligosaccharides Production from Different Xylan Substrates.</title>
        <authorList>
            <person name="Alvarez M.T."/>
            <person name="Rocabado-Villegas L.R."/>
            <person name="Salas-Veizaga D.M."/>
            <person name="Linares-Pasten J.A."/>
            <person name="Gudmundsdottir E.E."/>
            <person name="Hreggvidsson G.O."/>
            <person name="Adlercreutz P."/>
            <person name="Nordberg Karlsson E."/>
        </authorList>
    </citation>
    <scope>NUCLEOTIDE SEQUENCE [LARGE SCALE GENOMIC DNA]</scope>
    <source>
        <strain evidence="1 2">E-1</strain>
    </source>
</reference>
<protein>
    <submittedName>
        <fullName evidence="1">Contractile injection system protein, VgrG/Pvc8 family</fullName>
    </submittedName>
</protein>
<dbReference type="Gene3D" id="3.55.50.10">
    <property type="entry name" value="Baseplate protein-like domains"/>
    <property type="match status" value="1"/>
</dbReference>
<sequence>MKVVGLKVKPVNFKTLLSCNIGKNINDHFTASITGYVSEEEADKVLKNGQNANISISAVMEDNTEVLLFQGMRTNVTIRYDGDTQVLTVCAVSLTALLDGRSWIRTFQGMNQTYRNIVDETLKNSQRTGIIYTAGKTEKPGRIVVQYNESDWIFYKRLAKELGTVIVADCNNTFPCFYFGMPERKKLKEVSYTDIQIRQVADMGSVKEEQILISREYLELCDVVRIGERNWRVYGVIMTLDKGETIFQYSLELETYKRISCQPENYNVRGVSIFGKVNEVKNGLVRVSLQCDLDQDWGNGFWYDYATIYSAPDGTGWYCMPEPGEDIRLYFPDAAEAHSYVISGVHREDDVSREDPDNKSFKTKHGKEIRFEPDEIVLTNNKGLSIRLNDRKGIFINSNSGISIKSDAFVDIRSGSKISIHAKEGVSLQQNRNMLLVKDGIHEMGRNVEHR</sequence>
<dbReference type="Proteomes" id="UP001276854">
    <property type="component" value="Unassembled WGS sequence"/>
</dbReference>
<comment type="caution">
    <text evidence="1">The sequence shown here is derived from an EMBL/GenBank/DDBJ whole genome shotgun (WGS) entry which is preliminary data.</text>
</comment>
<organism evidence="1 2">
    <name type="scientific">Clostridium boliviensis</name>
    <dbReference type="NCBI Taxonomy" id="318465"/>
    <lineage>
        <taxon>Bacteria</taxon>
        <taxon>Bacillati</taxon>
        <taxon>Bacillota</taxon>
        <taxon>Clostridia</taxon>
        <taxon>Eubacteriales</taxon>
        <taxon>Clostridiaceae</taxon>
        <taxon>Clostridium</taxon>
    </lineage>
</organism>
<evidence type="ECO:0000313" key="1">
    <source>
        <dbReference type="EMBL" id="MDW2798281.1"/>
    </source>
</evidence>
<dbReference type="SUPFAM" id="SSF69279">
    <property type="entry name" value="Phage tail proteins"/>
    <property type="match status" value="1"/>
</dbReference>
<gene>
    <name evidence="1" type="ORF">RZO55_11925</name>
</gene>
<dbReference type="EMBL" id="JAWONS010000184">
    <property type="protein sequence ID" value="MDW2798281.1"/>
    <property type="molecule type" value="Genomic_DNA"/>
</dbReference>
<dbReference type="Pfam" id="PF05954">
    <property type="entry name" value="Phage_GPD"/>
    <property type="match status" value="1"/>
</dbReference>
<evidence type="ECO:0000313" key="2">
    <source>
        <dbReference type="Proteomes" id="UP001276854"/>
    </source>
</evidence>